<dbReference type="EMBL" id="LR899013">
    <property type="protein sequence ID" value="CAD7089776.1"/>
    <property type="molecule type" value="Genomic_DNA"/>
</dbReference>
<protein>
    <submittedName>
        <fullName evidence="1">Uncharacterized protein</fullName>
    </submittedName>
</protein>
<gene>
    <name evidence="1" type="ORF">HERILL_LOCUS12306</name>
</gene>
<dbReference type="Proteomes" id="UP000594454">
    <property type="component" value="Chromosome 5"/>
</dbReference>
<proteinExistence type="predicted"/>
<dbReference type="AlphaFoldDB" id="A0A7R8Z1G2"/>
<dbReference type="InParanoid" id="A0A7R8Z1G2"/>
<evidence type="ECO:0000313" key="2">
    <source>
        <dbReference type="Proteomes" id="UP000594454"/>
    </source>
</evidence>
<keyword evidence="2" id="KW-1185">Reference proteome</keyword>
<sequence length="69" mass="7707">MSVDARQVLEEITVKLVVVNVQFAKSLVNMVYVAKKLKNVNVIKDGMVHTAIHASDVVSEEKIQRSNNK</sequence>
<name>A0A7R8Z1G2_HERIL</name>
<organism evidence="1 2">
    <name type="scientific">Hermetia illucens</name>
    <name type="common">Black soldier fly</name>
    <dbReference type="NCBI Taxonomy" id="343691"/>
    <lineage>
        <taxon>Eukaryota</taxon>
        <taxon>Metazoa</taxon>
        <taxon>Ecdysozoa</taxon>
        <taxon>Arthropoda</taxon>
        <taxon>Hexapoda</taxon>
        <taxon>Insecta</taxon>
        <taxon>Pterygota</taxon>
        <taxon>Neoptera</taxon>
        <taxon>Endopterygota</taxon>
        <taxon>Diptera</taxon>
        <taxon>Brachycera</taxon>
        <taxon>Stratiomyomorpha</taxon>
        <taxon>Stratiomyidae</taxon>
        <taxon>Hermetiinae</taxon>
        <taxon>Hermetia</taxon>
    </lineage>
</organism>
<reference evidence="1 2" key="1">
    <citation type="submission" date="2020-11" db="EMBL/GenBank/DDBJ databases">
        <authorList>
            <person name="Wallbank WR R."/>
            <person name="Pardo Diaz C."/>
            <person name="Kozak K."/>
            <person name="Martin S."/>
            <person name="Jiggins C."/>
            <person name="Moest M."/>
            <person name="Warren A I."/>
            <person name="Generalovic N T."/>
            <person name="Byers J.R.P. K."/>
            <person name="Montejo-Kovacevich G."/>
            <person name="Yen C E."/>
        </authorList>
    </citation>
    <scope>NUCLEOTIDE SEQUENCE [LARGE SCALE GENOMIC DNA]</scope>
</reference>
<accession>A0A7R8Z1G2</accession>
<evidence type="ECO:0000313" key="1">
    <source>
        <dbReference type="EMBL" id="CAD7089776.1"/>
    </source>
</evidence>